<dbReference type="Gene3D" id="1.20.1270.340">
    <property type="match status" value="1"/>
</dbReference>
<organism evidence="1 2">
    <name type="scientific">Vibrio proteolyticus NBRC 13287</name>
    <dbReference type="NCBI Taxonomy" id="1219065"/>
    <lineage>
        <taxon>Bacteria</taxon>
        <taxon>Pseudomonadati</taxon>
        <taxon>Pseudomonadota</taxon>
        <taxon>Gammaproteobacteria</taxon>
        <taxon>Vibrionales</taxon>
        <taxon>Vibrionaceae</taxon>
        <taxon>Vibrio</taxon>
    </lineage>
</organism>
<gene>
    <name evidence="1" type="primary">priC</name>
    <name evidence="1" type="ORF">VPR01S_03_00380</name>
</gene>
<comment type="caution">
    <text evidence="1">The sequence shown here is derived from an EMBL/GenBank/DDBJ whole genome shotgun (WGS) entry which is preliminary data.</text>
</comment>
<dbReference type="InterPro" id="IPR010890">
    <property type="entry name" value="PriC"/>
</dbReference>
<keyword evidence="2" id="KW-1185">Reference proteome</keyword>
<proteinExistence type="predicted"/>
<evidence type="ECO:0000313" key="2">
    <source>
        <dbReference type="Proteomes" id="UP000016570"/>
    </source>
</evidence>
<dbReference type="Proteomes" id="UP000016570">
    <property type="component" value="Unassembled WGS sequence"/>
</dbReference>
<protein>
    <submittedName>
        <fullName evidence="1">Primosomal protein N</fullName>
    </submittedName>
</protein>
<dbReference type="Pfam" id="PF07445">
    <property type="entry name" value="PriC"/>
    <property type="match status" value="1"/>
</dbReference>
<reference evidence="1 2" key="1">
    <citation type="submission" date="2013-09" db="EMBL/GenBank/DDBJ databases">
        <title>Whole genome shotgun sequence of Vibrio proteolyticus NBRC 13287.</title>
        <authorList>
            <person name="Isaki S."/>
            <person name="Hosoyama A."/>
            <person name="Numata M."/>
            <person name="Hashimoto M."/>
            <person name="Hosoyama Y."/>
            <person name="Tsuchikane K."/>
            <person name="Noguchi M."/>
            <person name="Hirakata S."/>
            <person name="Ichikawa N."/>
            <person name="Ohji S."/>
            <person name="Yamazoe A."/>
            <person name="Fujita N."/>
        </authorList>
    </citation>
    <scope>NUCLEOTIDE SEQUENCE [LARGE SCALE GENOMIC DNA]</scope>
    <source>
        <strain evidence="1 2">NBRC 13287</strain>
    </source>
</reference>
<name>U3B8G0_VIBPR</name>
<sequence length="187" mass="22166">MVRKYMSKFEQLSSTLTQLALDAAQLDRQRGEQYQPLFDERLFRCKGRLLVPCAEEAKSTFDTILREEQAGMLTAGRAEYLTEHLLAQISAIQRELSTQNIRKNAPRHHHHFRKPINELYQDLAQHQEWERRLIDMVREKERALSTAPSFQQHEVQKALLATEQRLKRCQEAKVKLEKQITYREKHQ</sequence>
<dbReference type="eggNOG" id="COG3923">
    <property type="taxonomic scope" value="Bacteria"/>
</dbReference>
<dbReference type="EMBL" id="BATJ01000003">
    <property type="protein sequence ID" value="GAD66129.1"/>
    <property type="molecule type" value="Genomic_DNA"/>
</dbReference>
<dbReference type="AlphaFoldDB" id="U3B8G0"/>
<dbReference type="STRING" id="1219065.VPR01S_03_00380"/>
<accession>U3B8G0</accession>
<dbReference type="InterPro" id="IPR038338">
    <property type="entry name" value="PriC_sf"/>
</dbReference>
<evidence type="ECO:0000313" key="1">
    <source>
        <dbReference type="EMBL" id="GAD66129.1"/>
    </source>
</evidence>